<dbReference type="GO" id="GO:0004169">
    <property type="term" value="F:dolichyl-phosphate-mannose-protein mannosyltransferase activity"/>
    <property type="evidence" value="ECO:0007669"/>
    <property type="project" value="UniProtKB-UniRule"/>
</dbReference>
<feature type="transmembrane region" description="Helical" evidence="1">
    <location>
        <begin position="83"/>
        <end position="100"/>
    </location>
</feature>
<dbReference type="OrthoDB" id="9776737at2"/>
<evidence type="ECO:0000313" key="5">
    <source>
        <dbReference type="Proteomes" id="UP000431922"/>
    </source>
</evidence>
<dbReference type="PANTHER" id="PTHR10050">
    <property type="entry name" value="DOLICHYL-PHOSPHATE-MANNOSE--PROTEIN MANNOSYLTRANSFERASE"/>
    <property type="match status" value="1"/>
</dbReference>
<keyword evidence="1" id="KW-0812">Transmembrane</keyword>
<proteinExistence type="inferred from homology"/>
<gene>
    <name evidence="4" type="ORF">GRI65_02170</name>
</gene>
<keyword evidence="1" id="KW-1003">Cell membrane</keyword>
<comment type="pathway">
    <text evidence="1">Protein modification; protein glycosylation.</text>
</comment>
<dbReference type="Pfam" id="PF13231">
    <property type="entry name" value="PMT_2"/>
    <property type="match status" value="1"/>
</dbReference>
<comment type="function">
    <text evidence="1">Protein O-mannosyltransferase that catalyzes the transfer of a single mannose residue from a polyprenol phospho-mannosyl lipidic donor to the hydroxyl group of selected serine and threonine residues in acceptor proteins.</text>
</comment>
<dbReference type="InterPro" id="IPR032421">
    <property type="entry name" value="PMT_4TMC"/>
</dbReference>
<dbReference type="InterPro" id="IPR027005">
    <property type="entry name" value="PMT-like"/>
</dbReference>
<dbReference type="InterPro" id="IPR038731">
    <property type="entry name" value="RgtA/B/C-like"/>
</dbReference>
<dbReference type="Pfam" id="PF16192">
    <property type="entry name" value="PMT_4TMC"/>
    <property type="match status" value="1"/>
</dbReference>
<comment type="similarity">
    <text evidence="1">Belongs to the glycosyltransferase 39 family.</text>
</comment>
<reference evidence="4 5" key="1">
    <citation type="submission" date="2019-12" db="EMBL/GenBank/DDBJ databases">
        <title>Genomic-based taxomic classification of the family Erythrobacteraceae.</title>
        <authorList>
            <person name="Xu L."/>
        </authorList>
    </citation>
    <scope>NUCLEOTIDE SEQUENCE [LARGE SCALE GENOMIC DNA]</scope>
    <source>
        <strain evidence="4 5">KCTC 42453</strain>
    </source>
</reference>
<feature type="domain" description="Protein O-mannosyl-transferase C-terminal four TM" evidence="3">
    <location>
        <begin position="253"/>
        <end position="425"/>
    </location>
</feature>
<dbReference type="Proteomes" id="UP000431922">
    <property type="component" value="Unassembled WGS sequence"/>
</dbReference>
<evidence type="ECO:0000256" key="1">
    <source>
        <dbReference type="RuleBase" id="RU367007"/>
    </source>
</evidence>
<sequence>MSQPPPHTSPRDPLRLTVLLSLAFAVLCSVRLTIPSAPYFDEVHYLPAARALLDQSEWLNREHPLLGKEIIAAGIALLGDGPVGWRIFSVLAGTVALFAFSRAMWFASCSRFASLAFGILLASGFTLFVHSRIAMLDIFMVCFFAIALWQLAGAMREPETGRRRLAVAGTALGLAMAAKWNAVPLAVIPGAGFLALRAFAGRRRLLMSRRGMPLPGMTLLEAGLWLGLLPLAVYWLTFLPAYFFTTGALQPGGFIALHREIMALQSSVIKPHPYQSNWPDWVLNLRAIWYLYEPVDGAQRGILLIGNPFTMLLGLPAMAWCLWAGIAQKRWDALAVLVFFAASMLFWVAVNKPIQFYYHYFLPSCFLLAGLSLALDALWRRGNRWAAGGVVAGSVAIFGWFYPILSAAPLAGPQSFNHWMWLDSWR</sequence>
<feature type="transmembrane region" description="Helical" evidence="1">
    <location>
        <begin position="333"/>
        <end position="350"/>
    </location>
</feature>
<name>A0A845AZ94_9SPHN</name>
<feature type="transmembrane region" description="Helical" evidence="1">
    <location>
        <begin position="186"/>
        <end position="201"/>
    </location>
</feature>
<keyword evidence="5" id="KW-1185">Reference proteome</keyword>
<dbReference type="EC" id="2.4.1.-" evidence="1"/>
<dbReference type="GO" id="GO:0005886">
    <property type="term" value="C:plasma membrane"/>
    <property type="evidence" value="ECO:0007669"/>
    <property type="project" value="UniProtKB-SubCell"/>
</dbReference>
<evidence type="ECO:0000313" key="4">
    <source>
        <dbReference type="EMBL" id="MXP43258.1"/>
    </source>
</evidence>
<comment type="subcellular location">
    <subcellularLocation>
        <location evidence="1">Cell membrane</location>
    </subcellularLocation>
</comment>
<dbReference type="AlphaFoldDB" id="A0A845AZ94"/>
<keyword evidence="1" id="KW-0328">Glycosyltransferase</keyword>
<feature type="transmembrane region" description="Helical" evidence="1">
    <location>
        <begin position="302"/>
        <end position="326"/>
    </location>
</feature>
<dbReference type="EMBL" id="WTYL01000001">
    <property type="protein sequence ID" value="MXP43258.1"/>
    <property type="molecule type" value="Genomic_DNA"/>
</dbReference>
<feature type="transmembrane region" description="Helical" evidence="1">
    <location>
        <begin position="356"/>
        <end position="378"/>
    </location>
</feature>
<dbReference type="UniPathway" id="UPA00378"/>
<dbReference type="RefSeq" id="WP_160754883.1">
    <property type="nucleotide sequence ID" value="NZ_WTYL01000001.1"/>
</dbReference>
<evidence type="ECO:0000259" key="2">
    <source>
        <dbReference type="Pfam" id="PF13231"/>
    </source>
</evidence>
<keyword evidence="1 4" id="KW-0808">Transferase</keyword>
<accession>A0A845AZ94</accession>
<feature type="transmembrane region" description="Helical" evidence="1">
    <location>
        <begin position="222"/>
        <end position="244"/>
    </location>
</feature>
<evidence type="ECO:0000259" key="3">
    <source>
        <dbReference type="Pfam" id="PF16192"/>
    </source>
</evidence>
<comment type="caution">
    <text evidence="4">The sequence shown here is derived from an EMBL/GenBank/DDBJ whole genome shotgun (WGS) entry which is preliminary data.</text>
</comment>
<protein>
    <recommendedName>
        <fullName evidence="1">Polyprenol-phosphate-mannose--protein mannosyltransferase</fullName>
        <ecNumber evidence="1">2.4.1.-</ecNumber>
    </recommendedName>
</protein>
<feature type="transmembrane region" description="Helical" evidence="1">
    <location>
        <begin position="385"/>
        <end position="405"/>
    </location>
</feature>
<keyword evidence="1" id="KW-1133">Transmembrane helix</keyword>
<dbReference type="PANTHER" id="PTHR10050:SF53">
    <property type="entry name" value="CHROMOSOME UNDETERMINED SCAFFOLD_67, WHOLE GENOME SHOTGUN SEQUENCE"/>
    <property type="match status" value="1"/>
</dbReference>
<organism evidence="4 5">
    <name type="scientific">Allopontixanthobacter sediminis</name>
    <dbReference type="NCBI Taxonomy" id="1689985"/>
    <lineage>
        <taxon>Bacteria</taxon>
        <taxon>Pseudomonadati</taxon>
        <taxon>Pseudomonadota</taxon>
        <taxon>Alphaproteobacteria</taxon>
        <taxon>Sphingomonadales</taxon>
        <taxon>Erythrobacteraceae</taxon>
        <taxon>Allopontixanthobacter</taxon>
    </lineage>
</organism>
<feature type="domain" description="Glycosyltransferase RgtA/B/C/D-like" evidence="2">
    <location>
        <begin position="63"/>
        <end position="198"/>
    </location>
</feature>
<feature type="transmembrane region" description="Helical" evidence="1">
    <location>
        <begin position="112"/>
        <end position="129"/>
    </location>
</feature>
<keyword evidence="1" id="KW-0472">Membrane</keyword>